<dbReference type="SUPFAM" id="SSF52402">
    <property type="entry name" value="Adenine nucleotide alpha hydrolases-like"/>
    <property type="match status" value="1"/>
</dbReference>
<gene>
    <name evidence="3" type="ORF">SAMN05444004_1119</name>
</gene>
<evidence type="ECO:0000313" key="3">
    <source>
        <dbReference type="EMBL" id="SDZ34080.1"/>
    </source>
</evidence>
<reference evidence="4" key="1">
    <citation type="submission" date="2016-10" db="EMBL/GenBank/DDBJ databases">
        <authorList>
            <person name="Varghese N."/>
            <person name="Submissions S."/>
        </authorList>
    </citation>
    <scope>NUCLEOTIDE SEQUENCE [LARGE SCALE GENOMIC DNA]</scope>
    <source>
        <strain evidence="4">DSM 100420</strain>
    </source>
</reference>
<keyword evidence="4" id="KW-1185">Reference proteome</keyword>
<evidence type="ECO:0000259" key="2">
    <source>
        <dbReference type="Pfam" id="PF00582"/>
    </source>
</evidence>
<comment type="similarity">
    <text evidence="1">Belongs to the universal stress protein A family.</text>
</comment>
<dbReference type="InterPro" id="IPR006015">
    <property type="entry name" value="Universal_stress_UspA"/>
</dbReference>
<sequence>MTSVRHARKVANAFGGDLLLVQMLCGSADGQGPIDPVDWDIKKQRILIRLGLLTKGSEGNGTPCKIKLLEGECINQIKAFMELRRGDIAASPRSGGGMGWHSSETVWGVLSSRSAGILMIPDDAKIEPDTRYRRILVPLDGSSRAEAALPKATLLAKAETSEILLCYIAPEPGLTEFGSDDPEADRLHSLVRKRNDQAGRTYLAQIKKRLEHNGLNTSIKIRHGGDVRRALIDVILQDKADFVVMATHGQSGHGDVPTGDVARYVTDNADTPVLLVRCLSGRNGHHAFGTALPKEGRQPVGTD</sequence>
<evidence type="ECO:0000256" key="1">
    <source>
        <dbReference type="ARBA" id="ARBA00008791"/>
    </source>
</evidence>
<dbReference type="PANTHER" id="PTHR46268">
    <property type="entry name" value="STRESS RESPONSE PROTEIN NHAX"/>
    <property type="match status" value="1"/>
</dbReference>
<dbReference type="InterPro" id="IPR006016">
    <property type="entry name" value="UspA"/>
</dbReference>
<dbReference type="PANTHER" id="PTHR46268:SF6">
    <property type="entry name" value="UNIVERSAL STRESS PROTEIN UP12"/>
    <property type="match status" value="1"/>
</dbReference>
<proteinExistence type="inferred from homology"/>
<accession>A0A1H3S8N3</accession>
<name>A0A1H3S8N3_9RHOB</name>
<dbReference type="Pfam" id="PF00582">
    <property type="entry name" value="Usp"/>
    <property type="match status" value="1"/>
</dbReference>
<dbReference type="EMBL" id="FNPX01000011">
    <property type="protein sequence ID" value="SDZ34080.1"/>
    <property type="molecule type" value="Genomic_DNA"/>
</dbReference>
<dbReference type="AlphaFoldDB" id="A0A1H3S8N3"/>
<evidence type="ECO:0000313" key="4">
    <source>
        <dbReference type="Proteomes" id="UP000198914"/>
    </source>
</evidence>
<protein>
    <submittedName>
        <fullName evidence="3">Nucleotide-binding universal stress protein, UspA family</fullName>
    </submittedName>
</protein>
<organism evidence="3 4">
    <name type="scientific">Jannaschia faecimaris</name>
    <dbReference type="NCBI Taxonomy" id="1244108"/>
    <lineage>
        <taxon>Bacteria</taxon>
        <taxon>Pseudomonadati</taxon>
        <taxon>Pseudomonadota</taxon>
        <taxon>Alphaproteobacteria</taxon>
        <taxon>Rhodobacterales</taxon>
        <taxon>Roseobacteraceae</taxon>
        <taxon>Jannaschia</taxon>
    </lineage>
</organism>
<dbReference type="Gene3D" id="3.40.50.12370">
    <property type="match status" value="1"/>
</dbReference>
<dbReference type="CDD" id="cd00293">
    <property type="entry name" value="USP-like"/>
    <property type="match status" value="1"/>
</dbReference>
<dbReference type="PRINTS" id="PR01438">
    <property type="entry name" value="UNVRSLSTRESS"/>
</dbReference>
<dbReference type="Proteomes" id="UP000198914">
    <property type="component" value="Unassembled WGS sequence"/>
</dbReference>
<feature type="domain" description="UspA" evidence="2">
    <location>
        <begin position="132"/>
        <end position="277"/>
    </location>
</feature>